<dbReference type="Gene3D" id="3.40.50.200">
    <property type="entry name" value="Peptidase S8/S53 domain"/>
    <property type="match status" value="1"/>
</dbReference>
<dbReference type="InterPro" id="IPR050131">
    <property type="entry name" value="Peptidase_S8_subtilisin-like"/>
</dbReference>
<evidence type="ECO:0000256" key="2">
    <source>
        <dbReference type="ARBA" id="ARBA00022670"/>
    </source>
</evidence>
<keyword evidence="2 5" id="KW-0645">Protease</keyword>
<evidence type="ECO:0000313" key="8">
    <source>
        <dbReference type="EMBL" id="SIS66125.1"/>
    </source>
</evidence>
<feature type="active site" description="Charge relay system" evidence="5">
    <location>
        <position position="491"/>
    </location>
</feature>
<dbReference type="PROSITE" id="PS00138">
    <property type="entry name" value="SUBTILASE_SER"/>
    <property type="match status" value="1"/>
</dbReference>
<feature type="active site" description="Charge relay system" evidence="5">
    <location>
        <position position="170"/>
    </location>
</feature>
<dbReference type="STRING" id="633194.SAMN05421759_102149"/>
<dbReference type="GO" id="GO:0004252">
    <property type="term" value="F:serine-type endopeptidase activity"/>
    <property type="evidence" value="ECO:0007669"/>
    <property type="project" value="UniProtKB-UniRule"/>
</dbReference>
<accession>A0A1N7KX06</accession>
<reference evidence="9" key="1">
    <citation type="submission" date="2017-01" db="EMBL/GenBank/DDBJ databases">
        <authorList>
            <person name="Varghese N."/>
            <person name="Submissions S."/>
        </authorList>
    </citation>
    <scope>NUCLEOTIDE SEQUENCE [LARGE SCALE GENOMIC DNA]</scope>
    <source>
        <strain evidence="9">DSM 29430</strain>
    </source>
</reference>
<name>A0A1N7KX06_9RHOB</name>
<dbReference type="InterPro" id="IPR023828">
    <property type="entry name" value="Peptidase_S8_Ser-AS"/>
</dbReference>
<evidence type="ECO:0000259" key="7">
    <source>
        <dbReference type="Pfam" id="PF00082"/>
    </source>
</evidence>
<keyword evidence="4 5" id="KW-0720">Serine protease</keyword>
<keyword evidence="6" id="KW-0175">Coiled coil</keyword>
<dbReference type="InterPro" id="IPR022398">
    <property type="entry name" value="Peptidase_S8_His-AS"/>
</dbReference>
<evidence type="ECO:0000256" key="5">
    <source>
        <dbReference type="PROSITE-ProRule" id="PRU01240"/>
    </source>
</evidence>
<feature type="domain" description="Peptidase S8/S53" evidence="7">
    <location>
        <begin position="161"/>
        <end position="539"/>
    </location>
</feature>
<dbReference type="GO" id="GO:0006508">
    <property type="term" value="P:proteolysis"/>
    <property type="evidence" value="ECO:0007669"/>
    <property type="project" value="UniProtKB-KW"/>
</dbReference>
<feature type="active site" description="Charge relay system" evidence="5">
    <location>
        <position position="232"/>
    </location>
</feature>
<organism evidence="8 9">
    <name type="scientific">Roseivivax lentus</name>
    <dbReference type="NCBI Taxonomy" id="633194"/>
    <lineage>
        <taxon>Bacteria</taxon>
        <taxon>Pseudomonadati</taxon>
        <taxon>Pseudomonadota</taxon>
        <taxon>Alphaproteobacteria</taxon>
        <taxon>Rhodobacterales</taxon>
        <taxon>Roseobacteraceae</taxon>
        <taxon>Roseivivax</taxon>
    </lineage>
</organism>
<dbReference type="InterPro" id="IPR000209">
    <property type="entry name" value="Peptidase_S8/S53_dom"/>
</dbReference>
<gene>
    <name evidence="8" type="ORF">SAMN05421759_102149</name>
</gene>
<dbReference type="PROSITE" id="PS51892">
    <property type="entry name" value="SUBTILASE"/>
    <property type="match status" value="1"/>
</dbReference>
<dbReference type="InterPro" id="IPR036852">
    <property type="entry name" value="Peptidase_S8/S53_dom_sf"/>
</dbReference>
<evidence type="ECO:0000256" key="3">
    <source>
        <dbReference type="ARBA" id="ARBA00022801"/>
    </source>
</evidence>
<proteinExistence type="inferred from homology"/>
<dbReference type="RefSeq" id="WP_076445423.1">
    <property type="nucleotide sequence ID" value="NZ_FTOQ01000002.1"/>
</dbReference>
<feature type="coiled-coil region" evidence="6">
    <location>
        <begin position="62"/>
        <end position="89"/>
    </location>
</feature>
<dbReference type="PANTHER" id="PTHR43806">
    <property type="entry name" value="PEPTIDASE S8"/>
    <property type="match status" value="1"/>
</dbReference>
<dbReference type="InterPro" id="IPR015500">
    <property type="entry name" value="Peptidase_S8_subtilisin-rel"/>
</dbReference>
<keyword evidence="9" id="KW-1185">Reference proteome</keyword>
<dbReference type="PANTHER" id="PTHR43806:SF11">
    <property type="entry name" value="CEREVISIN-RELATED"/>
    <property type="match status" value="1"/>
</dbReference>
<dbReference type="OrthoDB" id="9816306at2"/>
<dbReference type="PRINTS" id="PR00723">
    <property type="entry name" value="SUBTILISIN"/>
</dbReference>
<comment type="similarity">
    <text evidence="1 5">Belongs to the peptidase S8 family.</text>
</comment>
<evidence type="ECO:0000256" key="1">
    <source>
        <dbReference type="ARBA" id="ARBA00011073"/>
    </source>
</evidence>
<dbReference type="EMBL" id="FTOQ01000002">
    <property type="protein sequence ID" value="SIS66125.1"/>
    <property type="molecule type" value="Genomic_DNA"/>
</dbReference>
<keyword evidence="3 5" id="KW-0378">Hydrolase</keyword>
<dbReference type="Proteomes" id="UP000186684">
    <property type="component" value="Unassembled WGS sequence"/>
</dbReference>
<sequence>MAKVARRRRMAEADESEGEFDPTYLHTTIISRPLLELMEKGADEDRHDVVIDLNFKYQHGLAAAQERTLELMRERLEVTEEQIDRRKTKLSPQYVMGALTAAQIRGLADLVYSGMYDDWPSEFVNRTVFMIWPDFGLDAHIVKSAATVKADAAQRSFSADGSDIVWAVVDSGVDGGHAHFRRHGTLDLSSLETPLKHLDFTNDFNGAGSTSVDPLAPSPEEQKAALTDELGHGTHVAGIIAGAYQQDPAEIAEMTLRDVPDAGVELGDGPPGGRFPEPAEISRLRQTPAGTKDFYNYTVETVRGIAPRAKIVSYKVLDAQGAGKMSNILAALAHIQSVNEHGRWMRIHGVNLSVGYGFNPEWFACGQSPLCVEVNRLVRSGVVVVVSAGNSGYGSKITKMTGTIRAGMLMTINDPGNADLAITVGSTHREMPHVFGASYFSSKGPTGDGRRKPDLLAPGERIVSCAAGTYAAERTHGGDPSRLYLDRSGTSMAAPHVSGAIAAFLSIRREFIGQPERVKRIFLDTATDLGRDPYMQGAGMLDLMRAIQSV</sequence>
<dbReference type="SUPFAM" id="SSF52743">
    <property type="entry name" value="Subtilisin-like"/>
    <property type="match status" value="1"/>
</dbReference>
<evidence type="ECO:0000256" key="6">
    <source>
        <dbReference type="SAM" id="Coils"/>
    </source>
</evidence>
<dbReference type="CDD" id="cd07487">
    <property type="entry name" value="Peptidases_S8_1"/>
    <property type="match status" value="1"/>
</dbReference>
<evidence type="ECO:0000256" key="4">
    <source>
        <dbReference type="ARBA" id="ARBA00022825"/>
    </source>
</evidence>
<evidence type="ECO:0000313" key="9">
    <source>
        <dbReference type="Proteomes" id="UP000186684"/>
    </source>
</evidence>
<dbReference type="Pfam" id="PF00082">
    <property type="entry name" value="Peptidase_S8"/>
    <property type="match status" value="1"/>
</dbReference>
<dbReference type="AlphaFoldDB" id="A0A1N7KX06"/>
<dbReference type="PROSITE" id="PS00137">
    <property type="entry name" value="SUBTILASE_HIS"/>
    <property type="match status" value="1"/>
</dbReference>
<protein>
    <submittedName>
        <fullName evidence="8">Subtilase family protein</fullName>
    </submittedName>
</protein>